<dbReference type="EMBL" id="JAAXPR010000005">
    <property type="protein sequence ID" value="NKZ20117.1"/>
    <property type="molecule type" value="Genomic_DNA"/>
</dbReference>
<proteinExistence type="predicted"/>
<name>A0A7X6S0U0_9STRE</name>
<protein>
    <submittedName>
        <fullName evidence="1">Hydrolase</fullName>
    </submittedName>
</protein>
<dbReference type="Gene3D" id="3.20.20.70">
    <property type="entry name" value="Aldolase class I"/>
    <property type="match status" value="1"/>
</dbReference>
<sequence length="232" mass="24908">MEEGQVQKAPKVMSDLRQDIVKMPKAIWECSGIKIYGRLIRAVIFTTDVAIIANTNADAVLAVYPFTPSPAIAKSIMSVATIPVLAGVGGGLTTGTRSANMSLFSESEGALAVVTNGPTNVETITKMNEMIDIPIIYTVVSEHSDIKSRLEAGVDILNVSGGSRTVEIVQKVRQRFPDVPIMATGGPNEETIRAVIAAGANAVTYTPPSNGELFKAKMEKYRKQEKENLKEV</sequence>
<evidence type="ECO:0000313" key="2">
    <source>
        <dbReference type="Proteomes" id="UP000522720"/>
    </source>
</evidence>
<keyword evidence="1" id="KW-0378">Hydrolase</keyword>
<dbReference type="InterPro" id="IPR013785">
    <property type="entry name" value="Aldolase_TIM"/>
</dbReference>
<dbReference type="GO" id="GO:0016787">
    <property type="term" value="F:hydrolase activity"/>
    <property type="evidence" value="ECO:0007669"/>
    <property type="project" value="UniProtKB-KW"/>
</dbReference>
<evidence type="ECO:0000313" key="1">
    <source>
        <dbReference type="EMBL" id="NKZ20117.1"/>
    </source>
</evidence>
<reference evidence="1 2" key="1">
    <citation type="submission" date="2020-04" db="EMBL/GenBank/DDBJ databases">
        <title>MicrobeNet Type strains.</title>
        <authorList>
            <person name="Nicholson A.C."/>
        </authorList>
    </citation>
    <scope>NUCLEOTIDE SEQUENCE [LARGE SCALE GENOMIC DNA]</scope>
    <source>
        <strain evidence="1 2">CCUG 69612</strain>
    </source>
</reference>
<accession>A0A7X6S0U0</accession>
<keyword evidence="2" id="KW-1185">Reference proteome</keyword>
<dbReference type="RefSeq" id="WP_168548871.1">
    <property type="nucleotide sequence ID" value="NZ_JAAXPR010000005.1"/>
</dbReference>
<comment type="caution">
    <text evidence="1">The sequence shown here is derived from an EMBL/GenBank/DDBJ whole genome shotgun (WGS) entry which is preliminary data.</text>
</comment>
<gene>
    <name evidence="1" type="ORF">HF992_04530</name>
</gene>
<dbReference type="SUPFAM" id="SSF51412">
    <property type="entry name" value="Inosine monophosphate dehydrogenase (IMPDH)"/>
    <property type="match status" value="1"/>
</dbReference>
<organism evidence="1 2">
    <name type="scientific">Streptococcus ovuberis</name>
    <dbReference type="NCBI Taxonomy" id="1936207"/>
    <lineage>
        <taxon>Bacteria</taxon>
        <taxon>Bacillati</taxon>
        <taxon>Bacillota</taxon>
        <taxon>Bacilli</taxon>
        <taxon>Lactobacillales</taxon>
        <taxon>Streptococcaceae</taxon>
        <taxon>Streptococcus</taxon>
    </lineage>
</organism>
<dbReference type="Proteomes" id="UP000522720">
    <property type="component" value="Unassembled WGS sequence"/>
</dbReference>
<dbReference type="AlphaFoldDB" id="A0A7X6S0U0"/>